<dbReference type="RefSeq" id="WP_089073466.1">
    <property type="nucleotide sequence ID" value="NZ_CBCSAM010000001.1"/>
</dbReference>
<evidence type="ECO:0000313" key="4">
    <source>
        <dbReference type="Proteomes" id="UP000242175"/>
    </source>
</evidence>
<dbReference type="InterPro" id="IPR038068">
    <property type="entry name" value="YcgL-like_sf"/>
</dbReference>
<dbReference type="SUPFAM" id="SSF160191">
    <property type="entry name" value="YcgL-like"/>
    <property type="match status" value="1"/>
</dbReference>
<dbReference type="Gene3D" id="3.10.510.20">
    <property type="entry name" value="YcgL domain"/>
    <property type="match status" value="1"/>
</dbReference>
<dbReference type="AlphaFoldDB" id="A0A220VDR3"/>
<proteinExistence type="inferred from homology"/>
<dbReference type="InterPro" id="IPR027354">
    <property type="entry name" value="YcgL_dom"/>
</dbReference>
<dbReference type="PROSITE" id="PS51648">
    <property type="entry name" value="YCGL"/>
    <property type="match status" value="1"/>
</dbReference>
<dbReference type="OrthoDB" id="7062382at2"/>
<keyword evidence="4" id="KW-1185">Reference proteome</keyword>
<dbReference type="Pfam" id="PF05166">
    <property type="entry name" value="YcgL"/>
    <property type="match status" value="1"/>
</dbReference>
<organism evidence="3 4">
    <name type="scientific">Paraphotobacterium marinum</name>
    <dbReference type="NCBI Taxonomy" id="1755811"/>
    <lineage>
        <taxon>Bacteria</taxon>
        <taxon>Pseudomonadati</taxon>
        <taxon>Pseudomonadota</taxon>
        <taxon>Gammaproteobacteria</taxon>
        <taxon>Vibrionales</taxon>
        <taxon>Vibrionaceae</taxon>
        <taxon>Paraphotobacterium</taxon>
    </lineage>
</organism>
<dbReference type="KEGG" id="pmai:CF386_05830"/>
<sequence length="89" mass="10748">MFCYIYKNPKKDGMYLYIPKKDNFESLPEKLKATFKSINFVMAVNLEKRKSLAQVNLEELKKELAERGFYLQLPKEEMSFIDEYKQYFL</sequence>
<dbReference type="Proteomes" id="UP000242175">
    <property type="component" value="Chromosome large"/>
</dbReference>
<feature type="domain" description="YcgL" evidence="2">
    <location>
        <begin position="1"/>
        <end position="85"/>
    </location>
</feature>
<evidence type="ECO:0000259" key="2">
    <source>
        <dbReference type="PROSITE" id="PS51648"/>
    </source>
</evidence>
<gene>
    <name evidence="3" type="ORF">CF386_05830</name>
</gene>
<reference evidence="3 4" key="1">
    <citation type="journal article" date="2016" name="Int. J. Syst. Evol. Microbiol.">
        <title>Paraphotobacterium marinum gen. nov., sp. nov., a member of the family Vibrionaceae, isolated from surface seawater.</title>
        <authorList>
            <person name="Huang Z."/>
            <person name="Dong C."/>
            <person name="Shao Z."/>
        </authorList>
    </citation>
    <scope>NUCLEOTIDE SEQUENCE [LARGE SCALE GENOMIC DNA]</scope>
    <source>
        <strain evidence="3 4">NSCS20N07D</strain>
    </source>
</reference>
<dbReference type="HAMAP" id="MF_01866">
    <property type="entry name" value="UPF0745"/>
    <property type="match status" value="1"/>
</dbReference>
<accession>A0A220VDR3</accession>
<evidence type="ECO:0000313" key="3">
    <source>
        <dbReference type="EMBL" id="ASK78558.1"/>
    </source>
</evidence>
<dbReference type="EMBL" id="CP022355">
    <property type="protein sequence ID" value="ASK78558.1"/>
    <property type="molecule type" value="Genomic_DNA"/>
</dbReference>
<dbReference type="PANTHER" id="PTHR38109">
    <property type="entry name" value="PROTEIN YCGL"/>
    <property type="match status" value="1"/>
</dbReference>
<protein>
    <recommendedName>
        <fullName evidence="1">YcgL domain-containing protein CF386_05830</fullName>
    </recommendedName>
</protein>
<dbReference type="PANTHER" id="PTHR38109:SF1">
    <property type="entry name" value="PROTEIN YCGL"/>
    <property type="match status" value="1"/>
</dbReference>
<name>A0A220VDR3_9GAMM</name>
<evidence type="ECO:0000256" key="1">
    <source>
        <dbReference type="HAMAP-Rule" id="MF_01866"/>
    </source>
</evidence>